<dbReference type="Proteomes" id="UP000018855">
    <property type="component" value="Unassembled WGS sequence"/>
</dbReference>
<name>W1UWX9_9FIRM</name>
<dbReference type="InterPro" id="IPR036582">
    <property type="entry name" value="Mao_N_sf"/>
</dbReference>
<dbReference type="Gene3D" id="3.30.457.10">
    <property type="entry name" value="Copper amine oxidase-like, N-terminal domain"/>
    <property type="match status" value="1"/>
</dbReference>
<dbReference type="PATRIC" id="fig|1403949.3.peg.1317"/>
<reference evidence="3 4" key="1">
    <citation type="submission" date="2013-12" db="EMBL/GenBank/DDBJ databases">
        <title>A Varibaculum cambriense genome reconstructed from a premature infant gut community with otherwise low bacterial novelty that shifts toward anaerobic metabolism during the third week of life.</title>
        <authorList>
            <person name="Brown C.T."/>
            <person name="Sharon I."/>
            <person name="Thomas B.C."/>
            <person name="Castelle C.J."/>
            <person name="Morowitz M.J."/>
            <person name="Banfield J.F."/>
        </authorList>
    </citation>
    <scope>NUCLEOTIDE SEQUENCE [LARGE SCALE GENOMIC DNA]</scope>
    <source>
        <strain evidence="4">DORA_11</strain>
    </source>
</reference>
<dbReference type="Pfam" id="PF07833">
    <property type="entry name" value="Cu_amine_oxidN1"/>
    <property type="match status" value="1"/>
</dbReference>
<gene>
    <name evidence="3" type="ORF">Q619_VDC00567G0019</name>
</gene>
<dbReference type="InterPro" id="IPR012854">
    <property type="entry name" value="Cu_amine_oxidase-like_N"/>
</dbReference>
<evidence type="ECO:0000259" key="2">
    <source>
        <dbReference type="Pfam" id="PF07833"/>
    </source>
</evidence>
<sequence>MIYRYVLYTMEVTMKLKQLILSGIAVGALAFTSGMVQPAKAAVGTETATTTQSLKRPASVTTQHYINVDGILLEPIDNKPNVIYVDGQPLVALRQVSEALGYKVSWDAPTKTALIDMNIATLAVQPDSKQVVRKGKLQIINLDTSESLLPAARMVDGILYVSPNAFKLLLNDVTINKDEIYIVPQQSQLATDSNTQKGKRNGIETFLPDQGDKVIPYEEKETKEKKPLITVKRTNTKTDTKDTENTEYVRSNGLNR</sequence>
<dbReference type="SUPFAM" id="SSF55383">
    <property type="entry name" value="Copper amine oxidase, domain N"/>
    <property type="match status" value="1"/>
</dbReference>
<protein>
    <submittedName>
        <fullName evidence="3">Copper amine oxidase protein</fullName>
    </submittedName>
</protein>
<comment type="caution">
    <text evidence="3">The sequence shown here is derived from an EMBL/GenBank/DDBJ whole genome shotgun (WGS) entry which is preliminary data.</text>
</comment>
<evidence type="ECO:0000256" key="1">
    <source>
        <dbReference type="SAM" id="MobiDB-lite"/>
    </source>
</evidence>
<dbReference type="AlphaFoldDB" id="W1UWX9"/>
<evidence type="ECO:0000313" key="3">
    <source>
        <dbReference type="EMBL" id="ETI97970.1"/>
    </source>
</evidence>
<dbReference type="EMBL" id="AZMJ01000567">
    <property type="protein sequence ID" value="ETI97970.1"/>
    <property type="molecule type" value="Genomic_DNA"/>
</dbReference>
<feature type="region of interest" description="Disordered" evidence="1">
    <location>
        <begin position="217"/>
        <end position="256"/>
    </location>
</feature>
<proteinExistence type="predicted"/>
<organism evidence="3 4">
    <name type="scientific">Veillonella dispar DORA_11</name>
    <dbReference type="NCBI Taxonomy" id="1403949"/>
    <lineage>
        <taxon>Bacteria</taxon>
        <taxon>Bacillati</taxon>
        <taxon>Bacillota</taxon>
        <taxon>Negativicutes</taxon>
        <taxon>Veillonellales</taxon>
        <taxon>Veillonellaceae</taxon>
        <taxon>Veillonella</taxon>
    </lineage>
</organism>
<accession>W1UWX9</accession>
<evidence type="ECO:0000313" key="4">
    <source>
        <dbReference type="Proteomes" id="UP000018855"/>
    </source>
</evidence>
<feature type="compositionally biased region" description="Basic and acidic residues" evidence="1">
    <location>
        <begin position="217"/>
        <end position="227"/>
    </location>
</feature>
<feature type="domain" description="Copper amine oxidase-like N-terminal" evidence="2">
    <location>
        <begin position="69"/>
        <end position="162"/>
    </location>
</feature>